<protein>
    <submittedName>
        <fullName evidence="1">Uncharacterized protein</fullName>
    </submittedName>
</protein>
<proteinExistence type="predicted"/>
<dbReference type="EMBL" id="AYKW01000056">
    <property type="protein sequence ID" value="PIL25317.1"/>
    <property type="molecule type" value="Genomic_DNA"/>
</dbReference>
<dbReference type="OrthoDB" id="10260285at2759"/>
<accession>A0A2G8RUX8</accession>
<comment type="caution">
    <text evidence="1">The sequence shown here is derived from an EMBL/GenBank/DDBJ whole genome shotgun (WGS) entry which is preliminary data.</text>
</comment>
<sequence>MHHLIDGDHFLVYCFTKEDEASLELKQGRAARDPGDAPDGDEPTYFHFVEQEMLTQFLLVFDEGTDVRVRALPPKGVYYENIERKMLLKKKHVNDVVKLMHTPMSKEVQQEHKETLARVTDPLFPLVRADADADADGEVDDGAFGLNGASAETANAIRQEAIDVFGEE</sequence>
<keyword evidence="2" id="KW-1185">Reference proteome</keyword>
<evidence type="ECO:0000313" key="2">
    <source>
        <dbReference type="Proteomes" id="UP000230002"/>
    </source>
</evidence>
<evidence type="ECO:0000313" key="1">
    <source>
        <dbReference type="EMBL" id="PIL25317.1"/>
    </source>
</evidence>
<organism evidence="1 2">
    <name type="scientific">Ganoderma sinense ZZ0214-1</name>
    <dbReference type="NCBI Taxonomy" id="1077348"/>
    <lineage>
        <taxon>Eukaryota</taxon>
        <taxon>Fungi</taxon>
        <taxon>Dikarya</taxon>
        <taxon>Basidiomycota</taxon>
        <taxon>Agaricomycotina</taxon>
        <taxon>Agaricomycetes</taxon>
        <taxon>Polyporales</taxon>
        <taxon>Polyporaceae</taxon>
        <taxon>Ganoderma</taxon>
    </lineage>
</organism>
<dbReference type="Proteomes" id="UP000230002">
    <property type="component" value="Unassembled WGS sequence"/>
</dbReference>
<dbReference type="STRING" id="1077348.A0A2G8RUX8"/>
<gene>
    <name evidence="1" type="ORF">GSI_13206</name>
</gene>
<dbReference type="AlphaFoldDB" id="A0A2G8RUX8"/>
<name>A0A2G8RUX8_9APHY</name>
<reference evidence="1 2" key="1">
    <citation type="journal article" date="2015" name="Sci. Rep.">
        <title>Chromosome-level genome map provides insights into diverse defense mechanisms in the medicinal fungus Ganoderma sinense.</title>
        <authorList>
            <person name="Zhu Y."/>
            <person name="Xu J."/>
            <person name="Sun C."/>
            <person name="Zhou S."/>
            <person name="Xu H."/>
            <person name="Nelson D.R."/>
            <person name="Qian J."/>
            <person name="Song J."/>
            <person name="Luo H."/>
            <person name="Xiang L."/>
            <person name="Li Y."/>
            <person name="Xu Z."/>
            <person name="Ji A."/>
            <person name="Wang L."/>
            <person name="Lu S."/>
            <person name="Hayward A."/>
            <person name="Sun W."/>
            <person name="Li X."/>
            <person name="Schwartz D.C."/>
            <person name="Wang Y."/>
            <person name="Chen S."/>
        </authorList>
    </citation>
    <scope>NUCLEOTIDE SEQUENCE [LARGE SCALE GENOMIC DNA]</scope>
    <source>
        <strain evidence="1 2">ZZ0214-1</strain>
    </source>
</reference>